<organism evidence="1 2">
    <name type="scientific">Heyndrickxia acidicola</name>
    <dbReference type="NCBI Taxonomy" id="209389"/>
    <lineage>
        <taxon>Bacteria</taxon>
        <taxon>Bacillati</taxon>
        <taxon>Bacillota</taxon>
        <taxon>Bacilli</taxon>
        <taxon>Bacillales</taxon>
        <taxon>Bacillaceae</taxon>
        <taxon>Heyndrickxia</taxon>
    </lineage>
</organism>
<protein>
    <submittedName>
        <fullName evidence="1">DUF4878 domain-containing protein</fullName>
    </submittedName>
</protein>
<sequence length="143" mass="15889">MNLNIMKNMGKKKLILIVLGFAIALSLIVTLSIHSESTKKTPSQVITAFVDAAKHDQIKESKKYVSKDILDAFEHGGFAYYGSYGGFITDYASKTKSVQLLSNTQKIKGQSATIDANVIDNYGEKEKTTFYLIKEDGEWKIAK</sequence>
<dbReference type="RefSeq" id="WP_066270871.1">
    <property type="nucleotide sequence ID" value="NZ_JARMAB010000038.1"/>
</dbReference>
<keyword evidence="2" id="KW-1185">Reference proteome</keyword>
<comment type="caution">
    <text evidence="1">The sequence shown here is derived from an EMBL/GenBank/DDBJ whole genome shotgun (WGS) entry which is preliminary data.</text>
</comment>
<evidence type="ECO:0000313" key="1">
    <source>
        <dbReference type="EMBL" id="MED1205600.1"/>
    </source>
</evidence>
<name>A0ABU6MLN3_9BACI</name>
<dbReference type="Proteomes" id="UP001341444">
    <property type="component" value="Unassembled WGS sequence"/>
</dbReference>
<proteinExistence type="predicted"/>
<gene>
    <name evidence="1" type="ORF">P4T90_21430</name>
</gene>
<dbReference type="Gene3D" id="3.10.450.50">
    <property type="match status" value="1"/>
</dbReference>
<reference evidence="1 2" key="1">
    <citation type="submission" date="2023-03" db="EMBL/GenBank/DDBJ databases">
        <title>Bacillus Genome Sequencing.</title>
        <authorList>
            <person name="Dunlap C."/>
        </authorList>
    </citation>
    <scope>NUCLEOTIDE SEQUENCE [LARGE SCALE GENOMIC DNA]</scope>
    <source>
        <strain evidence="1 2">B-23453</strain>
    </source>
</reference>
<dbReference type="EMBL" id="JARMAB010000038">
    <property type="protein sequence ID" value="MED1205600.1"/>
    <property type="molecule type" value="Genomic_DNA"/>
</dbReference>
<accession>A0ABU6MLN3</accession>
<evidence type="ECO:0000313" key="2">
    <source>
        <dbReference type="Proteomes" id="UP001341444"/>
    </source>
</evidence>